<reference evidence="2 3" key="1">
    <citation type="submission" date="2019-12" db="EMBL/GenBank/DDBJ databases">
        <title>Genomic-based taxomic classification of the family Erythrobacteraceae.</title>
        <authorList>
            <person name="Xu L."/>
        </authorList>
    </citation>
    <scope>NUCLEOTIDE SEQUENCE [LARGE SCALE GENOMIC DNA]</scope>
    <source>
        <strain evidence="2 3">MCCC 1K01500</strain>
    </source>
</reference>
<dbReference type="RefSeq" id="WP_159792262.1">
    <property type="nucleotide sequence ID" value="NZ_WTYM01000029.1"/>
</dbReference>
<organism evidence="2 3">
    <name type="scientific">Croceibacterium salegens</name>
    <dbReference type="NCBI Taxonomy" id="1737568"/>
    <lineage>
        <taxon>Bacteria</taxon>
        <taxon>Pseudomonadati</taxon>
        <taxon>Pseudomonadota</taxon>
        <taxon>Alphaproteobacteria</taxon>
        <taxon>Sphingomonadales</taxon>
        <taxon>Erythrobacteraceae</taxon>
        <taxon>Croceibacterium</taxon>
    </lineage>
</organism>
<proteinExistence type="predicted"/>
<accession>A0A6I4SS08</accession>
<sequence length="77" mass="8448">MKLPDFIRFASDATIFAMWGGGLLLLSLVAFLGDRRRMKRTSIDAVGWVPWRDLSALTLFAGMVLMAVAVSGWMGGK</sequence>
<feature type="transmembrane region" description="Helical" evidence="1">
    <location>
        <begin position="54"/>
        <end position="74"/>
    </location>
</feature>
<name>A0A6I4SS08_9SPHN</name>
<keyword evidence="1" id="KW-1133">Transmembrane helix</keyword>
<dbReference type="OrthoDB" id="7585827at2"/>
<dbReference type="EMBL" id="WTYM01000029">
    <property type="protein sequence ID" value="MXO58615.1"/>
    <property type="molecule type" value="Genomic_DNA"/>
</dbReference>
<feature type="transmembrane region" description="Helical" evidence="1">
    <location>
        <begin position="13"/>
        <end position="33"/>
    </location>
</feature>
<dbReference type="AlphaFoldDB" id="A0A6I4SS08"/>
<evidence type="ECO:0000313" key="2">
    <source>
        <dbReference type="EMBL" id="MXO58615.1"/>
    </source>
</evidence>
<gene>
    <name evidence="2" type="ORF">GRI89_03545</name>
</gene>
<evidence type="ECO:0000313" key="3">
    <source>
        <dbReference type="Proteomes" id="UP000433652"/>
    </source>
</evidence>
<keyword evidence="3" id="KW-1185">Reference proteome</keyword>
<protein>
    <submittedName>
        <fullName evidence="2">Uncharacterized protein</fullName>
    </submittedName>
</protein>
<keyword evidence="1" id="KW-0472">Membrane</keyword>
<evidence type="ECO:0000256" key="1">
    <source>
        <dbReference type="SAM" id="Phobius"/>
    </source>
</evidence>
<comment type="caution">
    <text evidence="2">The sequence shown here is derived from an EMBL/GenBank/DDBJ whole genome shotgun (WGS) entry which is preliminary data.</text>
</comment>
<keyword evidence="1" id="KW-0812">Transmembrane</keyword>
<dbReference type="Proteomes" id="UP000433652">
    <property type="component" value="Unassembled WGS sequence"/>
</dbReference>